<feature type="compositionally biased region" description="Basic and acidic residues" evidence="1">
    <location>
        <begin position="342"/>
        <end position="352"/>
    </location>
</feature>
<organism evidence="2 3">
    <name type="scientific">Eruca vesicaria subsp. sativa</name>
    <name type="common">Garden rocket</name>
    <name type="synonym">Eruca sativa</name>
    <dbReference type="NCBI Taxonomy" id="29727"/>
    <lineage>
        <taxon>Eukaryota</taxon>
        <taxon>Viridiplantae</taxon>
        <taxon>Streptophyta</taxon>
        <taxon>Embryophyta</taxon>
        <taxon>Tracheophyta</taxon>
        <taxon>Spermatophyta</taxon>
        <taxon>Magnoliopsida</taxon>
        <taxon>eudicotyledons</taxon>
        <taxon>Gunneridae</taxon>
        <taxon>Pentapetalae</taxon>
        <taxon>rosids</taxon>
        <taxon>malvids</taxon>
        <taxon>Brassicales</taxon>
        <taxon>Brassicaceae</taxon>
        <taxon>Brassiceae</taxon>
        <taxon>Eruca</taxon>
    </lineage>
</organism>
<proteinExistence type="predicted"/>
<dbReference type="PANTHER" id="PTHR14379:SF78">
    <property type="entry name" value="NYN DOMAIN-CONTAINING PROTEIN"/>
    <property type="match status" value="1"/>
</dbReference>
<dbReference type="EMBL" id="CAKOAT010073821">
    <property type="protein sequence ID" value="CAH8311740.1"/>
    <property type="molecule type" value="Genomic_DNA"/>
</dbReference>
<evidence type="ECO:0008006" key="4">
    <source>
        <dbReference type="Google" id="ProtNLM"/>
    </source>
</evidence>
<reference evidence="2 3" key="1">
    <citation type="submission" date="2022-03" db="EMBL/GenBank/DDBJ databases">
        <authorList>
            <person name="Macdonald S."/>
            <person name="Ahmed S."/>
            <person name="Newling K."/>
        </authorList>
    </citation>
    <scope>NUCLEOTIDE SEQUENCE [LARGE SCALE GENOMIC DNA]</scope>
</reference>
<evidence type="ECO:0000313" key="3">
    <source>
        <dbReference type="Proteomes" id="UP001642260"/>
    </source>
</evidence>
<dbReference type="AlphaFoldDB" id="A0ABC8JBA3"/>
<feature type="region of interest" description="Disordered" evidence="1">
    <location>
        <begin position="313"/>
        <end position="352"/>
    </location>
</feature>
<gene>
    <name evidence="2" type="ORF">ERUC_LOCUS6036</name>
</gene>
<protein>
    <recommendedName>
        <fullName evidence="4">NYN domain-containing protein</fullName>
    </recommendedName>
</protein>
<keyword evidence="3" id="KW-1185">Reference proteome</keyword>
<evidence type="ECO:0000256" key="1">
    <source>
        <dbReference type="SAM" id="MobiDB-lite"/>
    </source>
</evidence>
<dbReference type="CDD" id="cd10910">
    <property type="entry name" value="PIN_limkain_b1_N_like"/>
    <property type="match status" value="1"/>
</dbReference>
<dbReference type="InterPro" id="IPR024768">
    <property type="entry name" value="Marf1"/>
</dbReference>
<comment type="caution">
    <text evidence="2">The sequence shown here is derived from an EMBL/GenBank/DDBJ whole genome shotgun (WGS) entry which is preliminary data.</text>
</comment>
<name>A0ABC8JBA3_ERUVS</name>
<dbReference type="Proteomes" id="UP001642260">
    <property type="component" value="Unassembled WGS sequence"/>
</dbReference>
<sequence length="352" mass="39850">MSLKLSTPFPIVAPSLFPNSNPSGIRFSRWGNVNAEQRKVGRSLSLSLAHSSRTDQIRCGIAGGGDVLETGVWWDLNTCPVPDGVDPRCVRPCIVSALEKQIGLSSVNVYAIGNLEYISADLLKKISSSGIVLIHAPCGGNDLYNLLEDWSEDTHPPGYVMLISQDITMVDPYLFRGFGFTNFVVYPKHSELPTLDQLKDEKVFAKEFVWETLLSDNFDEYVRGTLLSDNTYEMVVKPLCICNICNDVYHTCDEACDQFITHLKSEEHINELFNYVPIGCKDKPKHFCEVCNYPAYDEYNLFLHNQSEEHNRKLVEKQAQEEEDCESRKRNPQVDLFNEEPSLERGKHEDAA</sequence>
<dbReference type="PANTHER" id="PTHR14379">
    <property type="entry name" value="LIMKAIN B LKAP"/>
    <property type="match status" value="1"/>
</dbReference>
<evidence type="ECO:0000313" key="2">
    <source>
        <dbReference type="EMBL" id="CAH8311740.1"/>
    </source>
</evidence>
<accession>A0ABC8JBA3</accession>